<reference evidence="1 2" key="1">
    <citation type="submission" date="2021-11" db="EMBL/GenBank/DDBJ databases">
        <title>Draft genome sequence of Paenibacillus profundus YoMME, a new Gram-positive bacteria with exoelectrogenic properties.</title>
        <authorList>
            <person name="Hubenova Y."/>
            <person name="Hubenova E."/>
            <person name="Manasiev Y."/>
            <person name="Peykov S."/>
            <person name="Mitov M."/>
        </authorList>
    </citation>
    <scope>NUCLEOTIDE SEQUENCE [LARGE SCALE GENOMIC DNA]</scope>
    <source>
        <strain evidence="1 2">YoMME</strain>
    </source>
</reference>
<comment type="caution">
    <text evidence="1">The sequence shown here is derived from an EMBL/GenBank/DDBJ whole genome shotgun (WGS) entry which is preliminary data.</text>
</comment>
<sequence length="335" mass="38461">MGEKPEIASNAYLSLQAVFRKQKGNKEHTGAYYWVGDRNIDGDPRGSGVPHVLPVRQGSHSNSGYKNIAIKTGYHFKFDLKTKGNMFGPQDSIRIQPSFYFVDKDGKKRQKVNVYYHTEQRKFVKIGSQHDTVKRNVVLDARLRTMDAQSIVDTAAAYYNLHGSQMTKSQQVYIREWVQRAKKETNIGGYHLIGLPKELRTFLGPLAIPQGVNPSRAFASIQQWYGEYNLPSKLYIVPEGYDLSRQFHFDDKAPFFLRNGYLIVNFNIETIRNGELNLPHLQYIDAPLTNQWKREGFNYEFTDPYGITFRLLDGDVLFYHADRASTDDFGVTGTH</sequence>
<organism evidence="1 2">
    <name type="scientific">Paenibacillus profundus</name>
    <dbReference type="NCBI Taxonomy" id="1173085"/>
    <lineage>
        <taxon>Bacteria</taxon>
        <taxon>Bacillati</taxon>
        <taxon>Bacillota</taxon>
        <taxon>Bacilli</taxon>
        <taxon>Bacillales</taxon>
        <taxon>Paenibacillaceae</taxon>
        <taxon>Paenibacillus</taxon>
    </lineage>
</organism>
<proteinExistence type="predicted"/>
<evidence type="ECO:0000313" key="1">
    <source>
        <dbReference type="EMBL" id="MCE5172100.1"/>
    </source>
</evidence>
<keyword evidence="2" id="KW-1185">Reference proteome</keyword>
<dbReference type="EMBL" id="JAJNBZ010000024">
    <property type="protein sequence ID" value="MCE5172100.1"/>
    <property type="molecule type" value="Genomic_DNA"/>
</dbReference>
<gene>
    <name evidence="1" type="ORF">LQV63_22725</name>
</gene>
<protein>
    <submittedName>
        <fullName evidence="1">Uncharacterized protein</fullName>
    </submittedName>
</protein>
<dbReference type="RefSeq" id="WP_233698385.1">
    <property type="nucleotide sequence ID" value="NZ_JAJNBZ010000024.1"/>
</dbReference>
<accession>A0ABS8YJM4</accession>
<name>A0ABS8YJM4_9BACL</name>
<dbReference type="Proteomes" id="UP001199916">
    <property type="component" value="Unassembled WGS sequence"/>
</dbReference>
<evidence type="ECO:0000313" key="2">
    <source>
        <dbReference type="Proteomes" id="UP001199916"/>
    </source>
</evidence>